<reference evidence="3" key="1">
    <citation type="submission" date="2016-11" db="UniProtKB">
        <authorList>
            <consortium name="WormBaseParasite"/>
        </authorList>
    </citation>
    <scope>IDENTIFICATION</scope>
</reference>
<evidence type="ECO:0000256" key="1">
    <source>
        <dbReference type="SAM" id="MobiDB-lite"/>
    </source>
</evidence>
<evidence type="ECO:0000313" key="2">
    <source>
        <dbReference type="Proteomes" id="UP000095287"/>
    </source>
</evidence>
<keyword evidence="2" id="KW-1185">Reference proteome</keyword>
<proteinExistence type="predicted"/>
<evidence type="ECO:0000313" key="3">
    <source>
        <dbReference type="WBParaSite" id="L893_g21567.t1"/>
    </source>
</evidence>
<dbReference type="AlphaFoldDB" id="A0A1I7Z169"/>
<dbReference type="WBParaSite" id="L893_g21567.t1">
    <property type="protein sequence ID" value="L893_g21567.t1"/>
    <property type="gene ID" value="L893_g21567"/>
</dbReference>
<accession>A0A1I7Z169</accession>
<feature type="region of interest" description="Disordered" evidence="1">
    <location>
        <begin position="68"/>
        <end position="101"/>
    </location>
</feature>
<name>A0A1I7Z169_9BILA</name>
<organism evidence="2 3">
    <name type="scientific">Steinernema glaseri</name>
    <dbReference type="NCBI Taxonomy" id="37863"/>
    <lineage>
        <taxon>Eukaryota</taxon>
        <taxon>Metazoa</taxon>
        <taxon>Ecdysozoa</taxon>
        <taxon>Nematoda</taxon>
        <taxon>Chromadorea</taxon>
        <taxon>Rhabditida</taxon>
        <taxon>Tylenchina</taxon>
        <taxon>Panagrolaimomorpha</taxon>
        <taxon>Strongyloidoidea</taxon>
        <taxon>Steinernematidae</taxon>
        <taxon>Steinernema</taxon>
    </lineage>
</organism>
<dbReference type="Proteomes" id="UP000095287">
    <property type="component" value="Unplaced"/>
</dbReference>
<sequence>MFVQYSRLDGKGVKGGAAHHYPSKPWELFAKGISQKSTWNRKNLFESLSSLAVELSAYTRLKKGRGSDQSAAYVAKGDRLSEEEGTEHKKQKGGKSGGGVVEEGFVAEGGRRRRDALLLPFQDEGRVRVRREVEVPRTGATGGRQEKSSVCHAGDLQMNNYGSSRSLFTHEALVAGAVGLGGVDEGVVVFAPRGQAARLLLHTVKGKAVAVRLAELLGRREGPLEAAGHWLWALEGGVLGVESGGLVLKDGLTPSPEPEAVEAEGFPAETRSFRELCGILRFYTQHSSVQD</sequence>
<feature type="compositionally biased region" description="Basic and acidic residues" evidence="1">
    <location>
        <begin position="76"/>
        <end position="88"/>
    </location>
</feature>
<protein>
    <submittedName>
        <fullName evidence="3">Uncharacterized protein</fullName>
    </submittedName>
</protein>